<sequence>MSRGNKNILMMNIKTGMDRFYTSSGRFIITNLFRYGPSIHENILKNFNLRPSSSSFHQIRCL</sequence>
<proteinExistence type="predicted"/>
<name>A0ABQ8JN75_DERPT</name>
<accession>A0ABQ8JN75</accession>
<reference evidence="1 2" key="1">
    <citation type="journal article" date="2018" name="J. Allergy Clin. Immunol.">
        <title>High-quality assembly of Dermatophagoides pteronyssinus genome and transcriptome reveals a wide range of novel allergens.</title>
        <authorList>
            <person name="Liu X.Y."/>
            <person name="Yang K.Y."/>
            <person name="Wang M.Q."/>
            <person name="Kwok J.S."/>
            <person name="Zeng X."/>
            <person name="Yang Z."/>
            <person name="Xiao X.J."/>
            <person name="Lau C.P."/>
            <person name="Li Y."/>
            <person name="Huang Z.M."/>
            <person name="Ba J.G."/>
            <person name="Yim A.K."/>
            <person name="Ouyang C.Y."/>
            <person name="Ngai S.M."/>
            <person name="Chan T.F."/>
            <person name="Leung E.L."/>
            <person name="Liu L."/>
            <person name="Liu Z.G."/>
            <person name="Tsui S.K."/>
        </authorList>
    </citation>
    <scope>NUCLEOTIDE SEQUENCE [LARGE SCALE GENOMIC DNA]</scope>
    <source>
        <strain evidence="1">Derp</strain>
    </source>
</reference>
<dbReference type="Proteomes" id="UP000887458">
    <property type="component" value="Unassembled WGS sequence"/>
</dbReference>
<evidence type="ECO:0000313" key="1">
    <source>
        <dbReference type="EMBL" id="KAH9424004.1"/>
    </source>
</evidence>
<gene>
    <name evidence="1" type="ORF">DERP_008852</name>
</gene>
<keyword evidence="2" id="KW-1185">Reference proteome</keyword>
<comment type="caution">
    <text evidence="1">The sequence shown here is derived from an EMBL/GenBank/DDBJ whole genome shotgun (WGS) entry which is preliminary data.</text>
</comment>
<reference evidence="1 2" key="2">
    <citation type="journal article" date="2022" name="Mol. Biol. Evol.">
        <title>Comparative Genomics Reveals Insights into the Divergent Evolution of Astigmatic Mites and Household Pest Adaptations.</title>
        <authorList>
            <person name="Xiong Q."/>
            <person name="Wan A.T."/>
            <person name="Liu X."/>
            <person name="Fung C.S."/>
            <person name="Xiao X."/>
            <person name="Malainual N."/>
            <person name="Hou J."/>
            <person name="Wang L."/>
            <person name="Wang M."/>
            <person name="Yang K.Y."/>
            <person name="Cui Y."/>
            <person name="Leung E.L."/>
            <person name="Nong W."/>
            <person name="Shin S.K."/>
            <person name="Au S.W."/>
            <person name="Jeong K.Y."/>
            <person name="Chew F.T."/>
            <person name="Hui J.H."/>
            <person name="Leung T.F."/>
            <person name="Tungtrongchitr A."/>
            <person name="Zhong N."/>
            <person name="Liu Z."/>
            <person name="Tsui S.K."/>
        </authorList>
    </citation>
    <scope>NUCLEOTIDE SEQUENCE [LARGE SCALE GENOMIC DNA]</scope>
    <source>
        <strain evidence="1">Derp</strain>
    </source>
</reference>
<evidence type="ECO:0000313" key="2">
    <source>
        <dbReference type="Proteomes" id="UP000887458"/>
    </source>
</evidence>
<protein>
    <submittedName>
        <fullName evidence="1">Uncharacterized protein</fullName>
    </submittedName>
</protein>
<dbReference type="EMBL" id="NJHN03000030">
    <property type="protein sequence ID" value="KAH9424004.1"/>
    <property type="molecule type" value="Genomic_DNA"/>
</dbReference>
<organism evidence="1 2">
    <name type="scientific">Dermatophagoides pteronyssinus</name>
    <name type="common">European house dust mite</name>
    <dbReference type="NCBI Taxonomy" id="6956"/>
    <lineage>
        <taxon>Eukaryota</taxon>
        <taxon>Metazoa</taxon>
        <taxon>Ecdysozoa</taxon>
        <taxon>Arthropoda</taxon>
        <taxon>Chelicerata</taxon>
        <taxon>Arachnida</taxon>
        <taxon>Acari</taxon>
        <taxon>Acariformes</taxon>
        <taxon>Sarcoptiformes</taxon>
        <taxon>Astigmata</taxon>
        <taxon>Psoroptidia</taxon>
        <taxon>Analgoidea</taxon>
        <taxon>Pyroglyphidae</taxon>
        <taxon>Dermatophagoidinae</taxon>
        <taxon>Dermatophagoides</taxon>
    </lineage>
</organism>